<evidence type="ECO:0000256" key="1">
    <source>
        <dbReference type="SAM" id="MobiDB-lite"/>
    </source>
</evidence>
<feature type="compositionally biased region" description="Basic residues" evidence="1">
    <location>
        <begin position="204"/>
        <end position="215"/>
    </location>
</feature>
<dbReference type="EMBL" id="BPVZ01000016">
    <property type="protein sequence ID" value="GKV01256.1"/>
    <property type="molecule type" value="Genomic_DNA"/>
</dbReference>
<accession>A0AAV5IN71</accession>
<dbReference type="Pfam" id="PF13921">
    <property type="entry name" value="Myb_DNA-bind_6"/>
    <property type="match status" value="1"/>
</dbReference>
<dbReference type="InterPro" id="IPR009057">
    <property type="entry name" value="Homeodomain-like_sf"/>
</dbReference>
<proteinExistence type="predicted"/>
<feature type="compositionally biased region" description="Basic and acidic residues" evidence="1">
    <location>
        <begin position="78"/>
        <end position="87"/>
    </location>
</feature>
<feature type="region of interest" description="Disordered" evidence="1">
    <location>
        <begin position="1"/>
        <end position="58"/>
    </location>
</feature>
<feature type="compositionally biased region" description="Basic and acidic residues" evidence="1">
    <location>
        <begin position="194"/>
        <end position="203"/>
    </location>
</feature>
<dbReference type="Gene3D" id="1.10.10.60">
    <property type="entry name" value="Homeodomain-like"/>
    <property type="match status" value="2"/>
</dbReference>
<feature type="domain" description="Myb-like" evidence="2">
    <location>
        <begin position="411"/>
        <end position="479"/>
    </location>
</feature>
<organism evidence="3 4">
    <name type="scientific">Rubroshorea leprosula</name>
    <dbReference type="NCBI Taxonomy" id="152421"/>
    <lineage>
        <taxon>Eukaryota</taxon>
        <taxon>Viridiplantae</taxon>
        <taxon>Streptophyta</taxon>
        <taxon>Embryophyta</taxon>
        <taxon>Tracheophyta</taxon>
        <taxon>Spermatophyta</taxon>
        <taxon>Magnoliopsida</taxon>
        <taxon>eudicotyledons</taxon>
        <taxon>Gunneridae</taxon>
        <taxon>Pentapetalae</taxon>
        <taxon>rosids</taxon>
        <taxon>malvids</taxon>
        <taxon>Malvales</taxon>
        <taxon>Dipterocarpaceae</taxon>
        <taxon>Rubroshorea</taxon>
    </lineage>
</organism>
<keyword evidence="4" id="KW-1185">Reference proteome</keyword>
<dbReference type="Proteomes" id="UP001054252">
    <property type="component" value="Unassembled WGS sequence"/>
</dbReference>
<reference evidence="3 4" key="1">
    <citation type="journal article" date="2021" name="Commun. Biol.">
        <title>The genome of Shorea leprosula (Dipterocarpaceae) highlights the ecological relevance of drought in aseasonal tropical rainforests.</title>
        <authorList>
            <person name="Ng K.K.S."/>
            <person name="Kobayashi M.J."/>
            <person name="Fawcett J.A."/>
            <person name="Hatakeyama M."/>
            <person name="Paape T."/>
            <person name="Ng C.H."/>
            <person name="Ang C.C."/>
            <person name="Tnah L.H."/>
            <person name="Lee C.T."/>
            <person name="Nishiyama T."/>
            <person name="Sese J."/>
            <person name="O'Brien M.J."/>
            <person name="Copetti D."/>
            <person name="Mohd Noor M.I."/>
            <person name="Ong R.C."/>
            <person name="Putra M."/>
            <person name="Sireger I.Z."/>
            <person name="Indrioko S."/>
            <person name="Kosugi Y."/>
            <person name="Izuno A."/>
            <person name="Isagi Y."/>
            <person name="Lee S.L."/>
            <person name="Shimizu K.K."/>
        </authorList>
    </citation>
    <scope>NUCLEOTIDE SEQUENCE [LARGE SCALE GENOMIC DNA]</scope>
    <source>
        <strain evidence="3">214</strain>
    </source>
</reference>
<comment type="caution">
    <text evidence="3">The sequence shown here is derived from an EMBL/GenBank/DDBJ whole genome shotgun (WGS) entry which is preliminary data.</text>
</comment>
<feature type="compositionally biased region" description="Basic residues" evidence="1">
    <location>
        <begin position="88"/>
        <end position="97"/>
    </location>
</feature>
<dbReference type="InterPro" id="IPR001005">
    <property type="entry name" value="SANT/Myb"/>
</dbReference>
<feature type="compositionally biased region" description="Acidic residues" evidence="1">
    <location>
        <begin position="168"/>
        <end position="180"/>
    </location>
</feature>
<feature type="compositionally biased region" description="Basic and acidic residues" evidence="1">
    <location>
        <begin position="116"/>
        <end position="155"/>
    </location>
</feature>
<dbReference type="SUPFAM" id="SSF46689">
    <property type="entry name" value="Homeodomain-like"/>
    <property type="match status" value="1"/>
</dbReference>
<dbReference type="PANTHER" id="PTHR47430">
    <property type="entry name" value="GB|AAC33480.1"/>
    <property type="match status" value="1"/>
</dbReference>
<dbReference type="SMART" id="SM00717">
    <property type="entry name" value="SANT"/>
    <property type="match status" value="3"/>
</dbReference>
<dbReference type="PANTHER" id="PTHR47430:SF4">
    <property type="entry name" value="GB|AAC33480.1"/>
    <property type="match status" value="1"/>
</dbReference>
<sequence length="576" mass="65937">MGKKTSGKKDHKDKGESNKDGEANSFKEGMNAVKASAGNGDGDSNVSSIDSEKIKNREELRDDCIELSAADKEAVVEGDVNRFNREKKDRKKKRKLELHKDEKESQKAGKKHKKIKVGEKEEASKGTAADRVDNITVENNKKKLSENNFEFEGKQDRKKRHKKNKNEEDTDVMETLESNEDSAGNKTGSIDVIDFDKREENKDKKKKKKKKKKKETKSGRGDKEVAETKKTIKSTDQSENPMPKERSRKVSFADHVEVFPSAGDETETNKNGEPPSGDKTETNKNGENMLVQGKRFSKEEDEILKEAVSNYIELRGLGEPGLNMILNCQSHPEVRNCWKEIGAALPWRPISSVYHRVHILFERDENRKWSAEEYEMVLKFVEKNGTKWKTLAGALGKHRTHVKDTWRRIKLPNRKKGRWSQEEYQTLFDLVNMDLSMKATMEKKSKHGMLRDNVCWGAISDMLATRGFSTCCVKWYDQLASPMVAEGKWADADDYRLLDALSSLDACCMEDVEWDSLLEHRSGEICRKRWSQMVQHIGHHGSQSFAEQVEILAARYRPDMVEAREAFDNKPYVDQP</sequence>
<feature type="compositionally biased region" description="Basic and acidic residues" evidence="1">
    <location>
        <begin position="7"/>
        <end position="22"/>
    </location>
</feature>
<evidence type="ECO:0000313" key="4">
    <source>
        <dbReference type="Proteomes" id="UP001054252"/>
    </source>
</evidence>
<dbReference type="PROSITE" id="PS50090">
    <property type="entry name" value="MYB_LIKE"/>
    <property type="match status" value="3"/>
</dbReference>
<evidence type="ECO:0000313" key="3">
    <source>
        <dbReference type="EMBL" id="GKV01256.1"/>
    </source>
</evidence>
<feature type="compositionally biased region" description="Basic and acidic residues" evidence="1">
    <location>
        <begin position="216"/>
        <end position="230"/>
    </location>
</feature>
<protein>
    <recommendedName>
        <fullName evidence="2">Myb-like domain-containing protein</fullName>
    </recommendedName>
</protein>
<gene>
    <name evidence="3" type="ORF">SLEP1_g13821</name>
</gene>
<feature type="domain" description="Myb-like" evidence="2">
    <location>
        <begin position="481"/>
        <end position="534"/>
    </location>
</feature>
<feature type="domain" description="Myb-like" evidence="2">
    <location>
        <begin position="368"/>
        <end position="410"/>
    </location>
</feature>
<feature type="compositionally biased region" description="Basic and acidic residues" evidence="1">
    <location>
        <begin position="98"/>
        <end position="107"/>
    </location>
</feature>
<name>A0AAV5IN71_9ROSI</name>
<evidence type="ECO:0000259" key="2">
    <source>
        <dbReference type="PROSITE" id="PS50090"/>
    </source>
</evidence>
<dbReference type="AlphaFoldDB" id="A0AAV5IN71"/>
<feature type="region of interest" description="Disordered" evidence="1">
    <location>
        <begin position="78"/>
        <end position="286"/>
    </location>
</feature>